<dbReference type="InterPro" id="IPR008173">
    <property type="entry name" value="Adenylyl_cyclase_CyaB"/>
</dbReference>
<dbReference type="CDD" id="cd07890">
    <property type="entry name" value="CYTH-like_AC_IV-like"/>
    <property type="match status" value="1"/>
</dbReference>
<evidence type="ECO:0000313" key="2">
    <source>
        <dbReference type="EMBL" id="KUG17737.1"/>
    </source>
</evidence>
<dbReference type="EC" id="4.6.1.1" evidence="2"/>
<reference evidence="2" key="1">
    <citation type="journal article" date="2015" name="Proc. Natl. Acad. Sci. U.S.A.">
        <title>Networks of energetic and metabolic interactions define dynamics in microbial communities.</title>
        <authorList>
            <person name="Embree M."/>
            <person name="Liu J.K."/>
            <person name="Al-Bassam M.M."/>
            <person name="Zengler K."/>
        </authorList>
    </citation>
    <scope>NUCLEOTIDE SEQUENCE</scope>
</reference>
<organism evidence="2">
    <name type="scientific">hydrocarbon metagenome</name>
    <dbReference type="NCBI Taxonomy" id="938273"/>
    <lineage>
        <taxon>unclassified sequences</taxon>
        <taxon>metagenomes</taxon>
        <taxon>ecological metagenomes</taxon>
    </lineage>
</organism>
<dbReference type="AlphaFoldDB" id="A0A0W8FA36"/>
<gene>
    <name evidence="2" type="ORF">ASZ90_012580</name>
</gene>
<evidence type="ECO:0000259" key="1">
    <source>
        <dbReference type="PROSITE" id="PS51707"/>
    </source>
</evidence>
<dbReference type="Gene3D" id="2.40.320.10">
    <property type="entry name" value="Hypothetical Protein Pfu-838710-001"/>
    <property type="match status" value="1"/>
</dbReference>
<dbReference type="InterPro" id="IPR023577">
    <property type="entry name" value="CYTH_domain"/>
</dbReference>
<sequence>MIEVEVKARAREDTKKRIAALGATPIGVENHLDLYFNSPLRDFKKSDEALRIRIKEDGARLTYKGPKLDQQTKSRRELTIRIDDPTQMRDILSLLGFVLSAEVRKKRTKYSYQGMVIALDEVEGLGTFLEVEAQAEANWEKEKDRVLSVLKRLELEHTIRRSYIELLEEKRADLKIG</sequence>
<accession>A0A0W8FA36</accession>
<keyword evidence="2" id="KW-0456">Lyase</keyword>
<dbReference type="SUPFAM" id="SSF55154">
    <property type="entry name" value="CYTH-like phosphatases"/>
    <property type="match status" value="1"/>
</dbReference>
<protein>
    <submittedName>
        <fullName evidence="2">Adenylate cyclase</fullName>
        <ecNumber evidence="2">4.6.1.1</ecNumber>
    </submittedName>
</protein>
<proteinExistence type="predicted"/>
<dbReference type="PROSITE" id="PS51707">
    <property type="entry name" value="CYTH"/>
    <property type="match status" value="1"/>
</dbReference>
<dbReference type="Pfam" id="PF01928">
    <property type="entry name" value="CYTH"/>
    <property type="match status" value="1"/>
</dbReference>
<comment type="caution">
    <text evidence="2">The sequence shown here is derived from an EMBL/GenBank/DDBJ whole genome shotgun (WGS) entry which is preliminary data.</text>
</comment>
<name>A0A0W8FA36_9ZZZZ</name>
<dbReference type="PANTHER" id="PTHR21028">
    <property type="entry name" value="SI:CH211-156B7.4"/>
    <property type="match status" value="1"/>
</dbReference>
<dbReference type="EMBL" id="LNQE01001424">
    <property type="protein sequence ID" value="KUG17737.1"/>
    <property type="molecule type" value="Genomic_DNA"/>
</dbReference>
<dbReference type="GO" id="GO:0004016">
    <property type="term" value="F:adenylate cyclase activity"/>
    <property type="evidence" value="ECO:0007669"/>
    <property type="project" value="UniProtKB-EC"/>
</dbReference>
<dbReference type="SMART" id="SM01118">
    <property type="entry name" value="CYTH"/>
    <property type="match status" value="1"/>
</dbReference>
<dbReference type="InterPro" id="IPR033469">
    <property type="entry name" value="CYTH-like_dom_sf"/>
</dbReference>
<dbReference type="NCBIfam" id="TIGR00318">
    <property type="entry name" value="cyaB"/>
    <property type="match status" value="1"/>
</dbReference>
<dbReference type="PANTHER" id="PTHR21028:SF2">
    <property type="entry name" value="CYTH DOMAIN-CONTAINING PROTEIN"/>
    <property type="match status" value="1"/>
</dbReference>
<feature type="domain" description="CYTH" evidence="1">
    <location>
        <begin position="1"/>
        <end position="169"/>
    </location>
</feature>